<proteinExistence type="predicted"/>
<organism evidence="1 2">
    <name type="scientific">Aphanothece sacrum FPU1</name>
    <dbReference type="NCBI Taxonomy" id="1920663"/>
    <lineage>
        <taxon>Bacteria</taxon>
        <taxon>Bacillati</taxon>
        <taxon>Cyanobacteriota</taxon>
        <taxon>Cyanophyceae</taxon>
        <taxon>Oscillatoriophycideae</taxon>
        <taxon>Chroococcales</taxon>
        <taxon>Aphanothecaceae</taxon>
        <taxon>Aphanothece</taxon>
    </lineage>
</organism>
<comment type="caution">
    <text evidence="1">The sequence shown here is derived from an EMBL/GenBank/DDBJ whole genome shotgun (WGS) entry which is preliminary data.</text>
</comment>
<name>A0A401IKG4_APHSA</name>
<evidence type="ECO:0000313" key="2">
    <source>
        <dbReference type="Proteomes" id="UP000287247"/>
    </source>
</evidence>
<evidence type="ECO:0000313" key="1">
    <source>
        <dbReference type="EMBL" id="GBF81611.1"/>
    </source>
</evidence>
<dbReference type="Proteomes" id="UP000287247">
    <property type="component" value="Unassembled WGS sequence"/>
</dbReference>
<protein>
    <submittedName>
        <fullName evidence="1">McnG protein</fullName>
    </submittedName>
</protein>
<accession>A0A401IKG4</accession>
<dbReference type="RefSeq" id="WP_227873405.1">
    <property type="nucleotide sequence ID" value="NZ_BDQK01000013.1"/>
</dbReference>
<sequence>MTITLVNEKEIVKDIVQAIGGNKISIAAQKLRQQAENPCELSASWLLKTAEALETNDWSILSEDFINLSFISKNGYFLMIAPYRINRQGQRQEILSAICRME</sequence>
<reference evidence="2" key="1">
    <citation type="submission" date="2017-05" db="EMBL/GenBank/DDBJ databases">
        <title>Physiological properties and genetic analysis related to exopolysaccharide production of fresh-water unicellular cyanobacterium Aphanothece sacrum, Suizenji Nori, that has been cultured as a food source in Japan.</title>
        <authorList>
            <person name="Kanesaki Y."/>
            <person name="Yoshikawa S."/>
            <person name="Ohki K."/>
        </authorList>
    </citation>
    <scope>NUCLEOTIDE SEQUENCE [LARGE SCALE GENOMIC DNA]</scope>
    <source>
        <strain evidence="2">FPU1</strain>
    </source>
</reference>
<dbReference type="AlphaFoldDB" id="A0A401IKG4"/>
<gene>
    <name evidence="1" type="ORF">AsFPU1_3029</name>
</gene>
<dbReference type="InterPro" id="IPR046056">
    <property type="entry name" value="DUF6014"/>
</dbReference>
<dbReference type="EMBL" id="BDQK01000013">
    <property type="protein sequence ID" value="GBF81611.1"/>
    <property type="molecule type" value="Genomic_DNA"/>
</dbReference>
<keyword evidence="2" id="KW-1185">Reference proteome</keyword>
<dbReference type="Pfam" id="PF19477">
    <property type="entry name" value="DUF6014"/>
    <property type="match status" value="1"/>
</dbReference>